<evidence type="ECO:0000313" key="5">
    <source>
        <dbReference type="EMBL" id="TQE95297.1"/>
    </source>
</evidence>
<name>A0A540VEX8_9CHLR</name>
<dbReference type="Pfam" id="PF00884">
    <property type="entry name" value="Sulfatase"/>
    <property type="match status" value="1"/>
</dbReference>
<keyword evidence="6" id="KW-1185">Reference proteome</keyword>
<keyword evidence="2" id="KW-0479">Metal-binding</keyword>
<dbReference type="GO" id="GO:0008484">
    <property type="term" value="F:sulfuric ester hydrolase activity"/>
    <property type="evidence" value="ECO:0007669"/>
    <property type="project" value="TreeGrafter"/>
</dbReference>
<protein>
    <submittedName>
        <fullName evidence="5">Sulfatase-like hydrolase/transferase</fullName>
    </submittedName>
</protein>
<dbReference type="AlphaFoldDB" id="A0A540VEX8"/>
<keyword evidence="5" id="KW-0808">Transferase</keyword>
<dbReference type="GO" id="GO:0005737">
    <property type="term" value="C:cytoplasm"/>
    <property type="evidence" value="ECO:0007669"/>
    <property type="project" value="TreeGrafter"/>
</dbReference>
<dbReference type="InParanoid" id="A0A540VEX8"/>
<dbReference type="InterPro" id="IPR000917">
    <property type="entry name" value="Sulfatase_N"/>
</dbReference>
<dbReference type="SUPFAM" id="SSF53649">
    <property type="entry name" value="Alkaline phosphatase-like"/>
    <property type="match status" value="1"/>
</dbReference>
<dbReference type="GO" id="GO:0016740">
    <property type="term" value="F:transferase activity"/>
    <property type="evidence" value="ECO:0007669"/>
    <property type="project" value="UniProtKB-KW"/>
</dbReference>
<dbReference type="PANTHER" id="PTHR45953">
    <property type="entry name" value="IDURONATE 2-SULFATASE"/>
    <property type="match status" value="1"/>
</dbReference>
<gene>
    <name evidence="5" type="ORF">FKZ61_13070</name>
</gene>
<dbReference type="OrthoDB" id="160733at2"/>
<evidence type="ECO:0000256" key="3">
    <source>
        <dbReference type="ARBA" id="ARBA00022801"/>
    </source>
</evidence>
<evidence type="ECO:0000313" key="6">
    <source>
        <dbReference type="Proteomes" id="UP000317371"/>
    </source>
</evidence>
<reference evidence="5 6" key="1">
    <citation type="submission" date="2019-06" db="EMBL/GenBank/DDBJ databases">
        <title>Genome sequence of Litorilinea aerophila BAA-2444.</title>
        <authorList>
            <person name="Maclea K.S."/>
            <person name="Maurais E.G."/>
            <person name="Iannazzi L.C."/>
        </authorList>
    </citation>
    <scope>NUCLEOTIDE SEQUENCE [LARGE SCALE GENOMIC DNA]</scope>
    <source>
        <strain evidence="5 6">ATCC BAA-2444</strain>
    </source>
</reference>
<dbReference type="EMBL" id="VIGC01000015">
    <property type="protein sequence ID" value="TQE95297.1"/>
    <property type="molecule type" value="Genomic_DNA"/>
</dbReference>
<keyword evidence="3 5" id="KW-0378">Hydrolase</keyword>
<evidence type="ECO:0000259" key="4">
    <source>
        <dbReference type="Pfam" id="PF00884"/>
    </source>
</evidence>
<evidence type="ECO:0000256" key="1">
    <source>
        <dbReference type="ARBA" id="ARBA00008779"/>
    </source>
</evidence>
<organism evidence="5 6">
    <name type="scientific">Litorilinea aerophila</name>
    <dbReference type="NCBI Taxonomy" id="1204385"/>
    <lineage>
        <taxon>Bacteria</taxon>
        <taxon>Bacillati</taxon>
        <taxon>Chloroflexota</taxon>
        <taxon>Caldilineae</taxon>
        <taxon>Caldilineales</taxon>
        <taxon>Caldilineaceae</taxon>
        <taxon>Litorilinea</taxon>
    </lineage>
</organism>
<dbReference type="Proteomes" id="UP000317371">
    <property type="component" value="Unassembled WGS sequence"/>
</dbReference>
<proteinExistence type="inferred from homology"/>
<feature type="domain" description="Sulfatase N-terminal" evidence="4">
    <location>
        <begin position="4"/>
        <end position="355"/>
    </location>
</feature>
<accession>A0A540VEX8</accession>
<dbReference type="RefSeq" id="WP_141610575.1">
    <property type="nucleotide sequence ID" value="NZ_VIGC02000015.1"/>
</dbReference>
<dbReference type="InterPro" id="IPR024607">
    <property type="entry name" value="Sulfatase_CS"/>
</dbReference>
<comment type="caution">
    <text evidence="5">The sequence shown here is derived from an EMBL/GenBank/DDBJ whole genome shotgun (WGS) entry which is preliminary data.</text>
</comment>
<dbReference type="Gene3D" id="3.40.720.10">
    <property type="entry name" value="Alkaline Phosphatase, subunit A"/>
    <property type="match status" value="1"/>
</dbReference>
<sequence length="485" mass="55849">MARPNILLIMADQHRWDCVGFNGNRQVQTPHLDRLAQDAVNYPQAICPYPVCTPSRYSLLCGQYVHQHGGWNNRCTLEANIPTFPRLLAEHGYRTRAVGKMHMTPTYLDVGLHELELCEQDGDGRFDDDYHRELMRAGLVDAIDLYDQRREFRVRAPQAYWQSFGAQPSNLPEAWHSTTWIGERAVRTLESWSEEGNLLICSFVKPHHPFDPPLPWATLYDPAELDLLPGWTEAVPPGDPVQAYFDNSQLTEASMRQIMAYYFATISQIDHQIGRMVAVLRRRHLYDNTMILYLSDHGEYMGYRHMILKQGHPYEPLARVPLLIKYPGNVGGGTTRATLANLIDVAPTILHQAGVTTPPEMAGLDLQDPNADREYAFLEHTVAGYYMARSRTHKLIWDRDPSRCQFFDLRADPLEMHNRMDDPEVQPLIADFREAIVRWRLFDSRPALRLNPQARQIERHPAGRIGERDLLRIYFEQQAAPFLQG</sequence>
<dbReference type="PANTHER" id="PTHR45953:SF1">
    <property type="entry name" value="IDURONATE 2-SULFATASE"/>
    <property type="match status" value="1"/>
</dbReference>
<dbReference type="GO" id="GO:0046872">
    <property type="term" value="F:metal ion binding"/>
    <property type="evidence" value="ECO:0007669"/>
    <property type="project" value="UniProtKB-KW"/>
</dbReference>
<dbReference type="InterPro" id="IPR017850">
    <property type="entry name" value="Alkaline_phosphatase_core_sf"/>
</dbReference>
<evidence type="ECO:0000256" key="2">
    <source>
        <dbReference type="ARBA" id="ARBA00022723"/>
    </source>
</evidence>
<dbReference type="PROSITE" id="PS00149">
    <property type="entry name" value="SULFATASE_2"/>
    <property type="match status" value="1"/>
</dbReference>
<comment type="similarity">
    <text evidence="1">Belongs to the sulfatase family.</text>
</comment>